<organism evidence="1">
    <name type="scientific">Dasosvirus sp</name>
    <dbReference type="NCBI Taxonomy" id="2487764"/>
    <lineage>
        <taxon>Viruses</taxon>
        <taxon>Varidnaviria</taxon>
        <taxon>Bamfordvirae</taxon>
        <taxon>Nucleocytoviricota</taxon>
        <taxon>Megaviricetes</taxon>
        <taxon>Imitervirales</taxon>
        <taxon>Mimiviridae</taxon>
        <taxon>Klosneuvirinae</taxon>
    </lineage>
</organism>
<accession>A0A3G4ZVE6</accession>
<dbReference type="EMBL" id="MK072051">
    <property type="protein sequence ID" value="AYV77593.1"/>
    <property type="molecule type" value="Genomic_DNA"/>
</dbReference>
<sequence>MNFLDNPICKFEILSKKQLLYNEESKSLQRDCFVVSFFKRDQYYKNFEIYLKGLKRLIDFMDQKEQQGQRNNFVIVMFIDQNIQNDNQIMDMINESLYIVPVLFKCSVYMKNNFHLDLFATLVRFFPMFDFPNNPINLCLIVDIDLHTEDYLKIESCMKHRPTGLTGGGIAVRTIYENLPPYIFAGMICYNREKYNHAVLVDFIRTADQVPSKGLYGKRLTTFGFGIDEIFINEIFMPLLKDFNLIINYQISYFLFHSQKYITEKKRINNTDSILTTILGNYNKKGMSVKDKLKYIDDNTYEIMEKTDINNALSMRFSHTISYLVKNNMKWMERPVMQFINDNLLNVIYCNLVINFTYSGVGAKGIPMITGTEKFDAVYDDNYVE</sequence>
<name>A0A3G4ZVE6_9VIRU</name>
<evidence type="ECO:0000313" key="1">
    <source>
        <dbReference type="EMBL" id="AYV77593.1"/>
    </source>
</evidence>
<protein>
    <submittedName>
        <fullName evidence="1">Putative ORFan</fullName>
    </submittedName>
</protein>
<proteinExistence type="predicted"/>
<reference evidence="1" key="1">
    <citation type="submission" date="2018-10" db="EMBL/GenBank/DDBJ databases">
        <title>Hidden diversity of soil giant viruses.</title>
        <authorList>
            <person name="Schulz F."/>
            <person name="Alteio L."/>
            <person name="Goudeau D."/>
            <person name="Ryan E.M."/>
            <person name="Malmstrom R.R."/>
            <person name="Blanchard J."/>
            <person name="Woyke T."/>
        </authorList>
    </citation>
    <scope>NUCLEOTIDE SEQUENCE</scope>
    <source>
        <strain evidence="1">DSV1</strain>
    </source>
</reference>
<gene>
    <name evidence="1" type="ORF">Dasosvirus10_4</name>
</gene>